<name>A0A8J5W6B3_ZIZPA</name>
<dbReference type="Proteomes" id="UP000729402">
    <property type="component" value="Unassembled WGS sequence"/>
</dbReference>
<comment type="caution">
    <text evidence="2">The sequence shown here is derived from an EMBL/GenBank/DDBJ whole genome shotgun (WGS) entry which is preliminary data.</text>
</comment>
<evidence type="ECO:0000256" key="1">
    <source>
        <dbReference type="SAM" id="MobiDB-lite"/>
    </source>
</evidence>
<proteinExistence type="predicted"/>
<feature type="compositionally biased region" description="Gly residues" evidence="1">
    <location>
        <begin position="66"/>
        <end position="75"/>
    </location>
</feature>
<dbReference type="AlphaFoldDB" id="A0A8J5W6B3"/>
<feature type="region of interest" description="Disordered" evidence="1">
    <location>
        <begin position="63"/>
        <end position="87"/>
    </location>
</feature>
<reference evidence="2" key="1">
    <citation type="journal article" date="2021" name="bioRxiv">
        <title>Whole Genome Assembly and Annotation of Northern Wild Rice, Zizania palustris L., Supports a Whole Genome Duplication in the Zizania Genus.</title>
        <authorList>
            <person name="Haas M."/>
            <person name="Kono T."/>
            <person name="Macchietto M."/>
            <person name="Millas R."/>
            <person name="McGilp L."/>
            <person name="Shao M."/>
            <person name="Duquette J."/>
            <person name="Hirsch C.N."/>
            <person name="Kimball J."/>
        </authorList>
    </citation>
    <scope>NUCLEOTIDE SEQUENCE</scope>
    <source>
        <tissue evidence="2">Fresh leaf tissue</tissue>
    </source>
</reference>
<evidence type="ECO:0000313" key="3">
    <source>
        <dbReference type="Proteomes" id="UP000729402"/>
    </source>
</evidence>
<evidence type="ECO:0000313" key="2">
    <source>
        <dbReference type="EMBL" id="KAG8083898.1"/>
    </source>
</evidence>
<dbReference type="EMBL" id="JAAALK010000082">
    <property type="protein sequence ID" value="KAG8083898.1"/>
    <property type="molecule type" value="Genomic_DNA"/>
</dbReference>
<protein>
    <submittedName>
        <fullName evidence="2">Uncharacterized protein</fullName>
    </submittedName>
</protein>
<organism evidence="2 3">
    <name type="scientific">Zizania palustris</name>
    <name type="common">Northern wild rice</name>
    <dbReference type="NCBI Taxonomy" id="103762"/>
    <lineage>
        <taxon>Eukaryota</taxon>
        <taxon>Viridiplantae</taxon>
        <taxon>Streptophyta</taxon>
        <taxon>Embryophyta</taxon>
        <taxon>Tracheophyta</taxon>
        <taxon>Spermatophyta</taxon>
        <taxon>Magnoliopsida</taxon>
        <taxon>Liliopsida</taxon>
        <taxon>Poales</taxon>
        <taxon>Poaceae</taxon>
        <taxon>BOP clade</taxon>
        <taxon>Oryzoideae</taxon>
        <taxon>Oryzeae</taxon>
        <taxon>Zizaniinae</taxon>
        <taxon>Zizania</taxon>
    </lineage>
</organism>
<accession>A0A8J5W6B3</accession>
<keyword evidence="3" id="KW-1185">Reference proteome</keyword>
<feature type="compositionally biased region" description="Low complexity" evidence="1">
    <location>
        <begin position="76"/>
        <end position="87"/>
    </location>
</feature>
<gene>
    <name evidence="2" type="ORF">GUJ93_ZPchr0010g10967</name>
</gene>
<sequence length="139" mass="15044">MPTPHCIGAASDQRPNPKPLRSTEQQQQRWKRSRGSWTSESRNGCAYCLLGCSSRGAAAERAQCGEGLGGGGGGLPPTLHLSHPSTPPLTSGSMPWWDHPVCNYRQLLDTTTIDPTYIILVIRKLIPQGSAMDKESGFN</sequence>
<feature type="region of interest" description="Disordered" evidence="1">
    <location>
        <begin position="1"/>
        <end position="41"/>
    </location>
</feature>
<reference evidence="2" key="2">
    <citation type="submission" date="2021-02" db="EMBL/GenBank/DDBJ databases">
        <authorList>
            <person name="Kimball J.A."/>
            <person name="Haas M.W."/>
            <person name="Macchietto M."/>
            <person name="Kono T."/>
            <person name="Duquette J."/>
            <person name="Shao M."/>
        </authorList>
    </citation>
    <scope>NUCLEOTIDE SEQUENCE</scope>
    <source>
        <tissue evidence="2">Fresh leaf tissue</tissue>
    </source>
</reference>